<keyword evidence="1" id="KW-0813">Transport</keyword>
<dbReference type="AlphaFoldDB" id="A0A4Y5T8I3"/>
<dbReference type="InterPro" id="IPR042106">
    <property type="entry name" value="Nuo/plastoQ_OxRdtase_6_NuoJ"/>
</dbReference>
<keyword evidence="1" id="KW-1278">Translocase</keyword>
<keyword evidence="1" id="KW-0520">NAD</keyword>
<keyword evidence="1" id="KW-0679">Respiratory chain</keyword>
<evidence type="ECO:0000256" key="1">
    <source>
        <dbReference type="RuleBase" id="RU004430"/>
    </source>
</evidence>
<keyword evidence="1 2" id="KW-0496">Mitochondrion</keyword>
<comment type="subcellular location">
    <subcellularLocation>
        <location evidence="1">Mitochondrion membrane</location>
        <topology evidence="1">Multi-pass membrane protein</topology>
    </subcellularLocation>
</comment>
<comment type="function">
    <text evidence="1">Core subunit of the mitochondrial membrane respiratory chain NADH dehydrogenase (Complex I) which catalyzes electron transfer from NADH through the respiratory chain, using ubiquinone as an electron acceptor. Essential for the catalytic activity and assembly of complex I.</text>
</comment>
<dbReference type="Pfam" id="PF00499">
    <property type="entry name" value="Oxidored_q3"/>
    <property type="match status" value="1"/>
</dbReference>
<reference evidence="2" key="1">
    <citation type="submission" date="2018-02" db="EMBL/GenBank/DDBJ databases">
        <title>Mitochondrial genome of the brown alga Ishige okamurae.</title>
        <authorList>
            <person name="Liu F."/>
        </authorList>
    </citation>
    <scope>NUCLEOTIDE SEQUENCE</scope>
</reference>
<protein>
    <recommendedName>
        <fullName evidence="1">NADH-ubiquinone oxidoreductase chain 6</fullName>
        <ecNumber evidence="1">7.1.1.2</ecNumber>
    </recommendedName>
</protein>
<sequence>MFSKLSQSFIFIISLSFFVFISYKVIRTTHPIFGVLNLVVLFLGSMIFLLLIGLEYLALCFAMVYVGAIAILFLFVIMLLDIKVVRKPQDFFPIRAKKLKTLLKVLTT</sequence>
<keyword evidence="1" id="KW-0249">Electron transport</keyword>
<feature type="transmembrane region" description="Helical" evidence="1">
    <location>
        <begin position="6"/>
        <end position="25"/>
    </location>
</feature>
<feature type="transmembrane region" description="Helical" evidence="1">
    <location>
        <begin position="56"/>
        <end position="80"/>
    </location>
</feature>
<dbReference type="PANTHER" id="PTHR33269:SF17">
    <property type="entry name" value="NADH-UBIQUINONE OXIDOREDUCTASE CHAIN 6"/>
    <property type="match status" value="1"/>
</dbReference>
<comment type="similarity">
    <text evidence="1">Belongs to the complex I subunit 6 family.</text>
</comment>
<dbReference type="GO" id="GO:0008137">
    <property type="term" value="F:NADH dehydrogenase (ubiquinone) activity"/>
    <property type="evidence" value="ECO:0007669"/>
    <property type="project" value="UniProtKB-UniRule"/>
</dbReference>
<dbReference type="EMBL" id="MG940857">
    <property type="protein sequence ID" value="QDB64180.1"/>
    <property type="molecule type" value="Genomic_DNA"/>
</dbReference>
<evidence type="ECO:0000313" key="2">
    <source>
        <dbReference type="EMBL" id="QDB64180.1"/>
    </source>
</evidence>
<keyword evidence="1" id="KW-1133">Transmembrane helix</keyword>
<keyword evidence="1" id="KW-0812">Transmembrane</keyword>
<comment type="catalytic activity">
    <reaction evidence="1">
        <text>a ubiquinone + NADH + 5 H(+)(in) = a ubiquinol + NAD(+) + 4 H(+)(out)</text>
        <dbReference type="Rhea" id="RHEA:29091"/>
        <dbReference type="Rhea" id="RHEA-COMP:9565"/>
        <dbReference type="Rhea" id="RHEA-COMP:9566"/>
        <dbReference type="ChEBI" id="CHEBI:15378"/>
        <dbReference type="ChEBI" id="CHEBI:16389"/>
        <dbReference type="ChEBI" id="CHEBI:17976"/>
        <dbReference type="ChEBI" id="CHEBI:57540"/>
        <dbReference type="ChEBI" id="CHEBI:57945"/>
        <dbReference type="EC" id="7.1.1.2"/>
    </reaction>
</comment>
<gene>
    <name evidence="2" type="primary">nad6a</name>
</gene>
<dbReference type="EC" id="7.1.1.2" evidence="1"/>
<proteinExistence type="inferred from homology"/>
<name>A0A4Y5T8I3_9PHAE</name>
<dbReference type="Gene3D" id="1.20.120.1200">
    <property type="entry name" value="NADH-ubiquinone/plastoquinone oxidoreductase chain 6, subunit NuoJ"/>
    <property type="match status" value="1"/>
</dbReference>
<keyword evidence="1" id="KW-0472">Membrane</keyword>
<dbReference type="GO" id="GO:0031966">
    <property type="term" value="C:mitochondrial membrane"/>
    <property type="evidence" value="ECO:0007669"/>
    <property type="project" value="UniProtKB-SubCell"/>
</dbReference>
<organism evidence="2">
    <name type="scientific">Ishige okamurae</name>
    <dbReference type="NCBI Taxonomy" id="233772"/>
    <lineage>
        <taxon>Eukaryota</taxon>
        <taxon>Sar</taxon>
        <taxon>Stramenopiles</taxon>
        <taxon>Ochrophyta</taxon>
        <taxon>PX clade</taxon>
        <taxon>Phaeophyceae</taxon>
        <taxon>Ectocarpales</taxon>
        <taxon>Ishigeaceae</taxon>
        <taxon>Ishige</taxon>
    </lineage>
</organism>
<dbReference type="InterPro" id="IPR001457">
    <property type="entry name" value="NADH_UbQ/plastoQ_OxRdtase_su6"/>
</dbReference>
<geneLocation type="mitochondrion" evidence="2"/>
<feature type="transmembrane region" description="Helical" evidence="1">
    <location>
        <begin position="32"/>
        <end position="50"/>
    </location>
</feature>
<dbReference type="PANTHER" id="PTHR33269">
    <property type="entry name" value="NADH-UBIQUINONE OXIDOREDUCTASE CHAIN 6"/>
    <property type="match status" value="1"/>
</dbReference>
<accession>A0A4Y5T8I3</accession>
<keyword evidence="1" id="KW-0830">Ubiquinone</keyword>